<keyword evidence="1" id="KW-1133">Transmembrane helix</keyword>
<dbReference type="EMBL" id="JACAGB010000003">
    <property type="protein sequence ID" value="KAF6374286.1"/>
    <property type="molecule type" value="Genomic_DNA"/>
</dbReference>
<comment type="caution">
    <text evidence="2">The sequence shown here is derived from an EMBL/GenBank/DDBJ whole genome shotgun (WGS) entry which is preliminary data.</text>
</comment>
<protein>
    <submittedName>
        <fullName evidence="2">Uncharacterized protein</fullName>
    </submittedName>
</protein>
<keyword evidence="1" id="KW-0812">Transmembrane</keyword>
<evidence type="ECO:0000256" key="1">
    <source>
        <dbReference type="SAM" id="Phobius"/>
    </source>
</evidence>
<accession>A0A7J7ZK11</accession>
<reference evidence="2 3" key="1">
    <citation type="journal article" date="2020" name="Nature">
        <title>Six reference-quality genomes reveal evolution of bat adaptations.</title>
        <authorList>
            <person name="Jebb D."/>
            <person name="Huang Z."/>
            <person name="Pippel M."/>
            <person name="Hughes G.M."/>
            <person name="Lavrichenko K."/>
            <person name="Devanna P."/>
            <person name="Winkler S."/>
            <person name="Jermiin L.S."/>
            <person name="Skirmuntt E.C."/>
            <person name="Katzourakis A."/>
            <person name="Burkitt-Gray L."/>
            <person name="Ray D.A."/>
            <person name="Sullivan K.A.M."/>
            <person name="Roscito J.G."/>
            <person name="Kirilenko B.M."/>
            <person name="Davalos L.M."/>
            <person name="Corthals A.P."/>
            <person name="Power M.L."/>
            <person name="Jones G."/>
            <person name="Ransome R.D."/>
            <person name="Dechmann D.K.N."/>
            <person name="Locatelli A.G."/>
            <person name="Puechmaille S.J."/>
            <person name="Fedrigo O."/>
            <person name="Jarvis E.D."/>
            <person name="Hiller M."/>
            <person name="Vernes S.C."/>
            <person name="Myers E.W."/>
            <person name="Teeling E.C."/>
        </authorList>
    </citation>
    <scope>NUCLEOTIDE SEQUENCE [LARGE SCALE GENOMIC DNA]</scope>
    <source>
        <strain evidence="2">MPipKuh1</strain>
        <tissue evidence="2">Flight muscle</tissue>
    </source>
</reference>
<feature type="transmembrane region" description="Helical" evidence="1">
    <location>
        <begin position="62"/>
        <end position="81"/>
    </location>
</feature>
<organism evidence="2 3">
    <name type="scientific">Pipistrellus kuhlii</name>
    <name type="common">Kuhl's pipistrelle</name>
    <dbReference type="NCBI Taxonomy" id="59472"/>
    <lineage>
        <taxon>Eukaryota</taxon>
        <taxon>Metazoa</taxon>
        <taxon>Chordata</taxon>
        <taxon>Craniata</taxon>
        <taxon>Vertebrata</taxon>
        <taxon>Euteleostomi</taxon>
        <taxon>Mammalia</taxon>
        <taxon>Eutheria</taxon>
        <taxon>Laurasiatheria</taxon>
        <taxon>Chiroptera</taxon>
        <taxon>Yangochiroptera</taxon>
        <taxon>Vespertilionidae</taxon>
        <taxon>Pipistrellus</taxon>
    </lineage>
</organism>
<sequence>MTISEHCNNMRIQLIEISPRRCCQVIRVSAQALKGCGFDFQSRPCALHCRLNPSPGMAGNKLMCLFVSHISLFLFLFFSLSPSPSLFLPLPPSLLLLFFFFFGFLFFYFFYFFNVFIKLLSLYIYHCPPSHTCLPSPEFCVH</sequence>
<dbReference type="Proteomes" id="UP000558488">
    <property type="component" value="Unassembled WGS sequence"/>
</dbReference>
<evidence type="ECO:0000313" key="3">
    <source>
        <dbReference type="Proteomes" id="UP000558488"/>
    </source>
</evidence>
<keyword evidence="1" id="KW-0472">Membrane</keyword>
<feature type="transmembrane region" description="Helical" evidence="1">
    <location>
        <begin position="93"/>
        <end position="113"/>
    </location>
</feature>
<proteinExistence type="predicted"/>
<keyword evidence="3" id="KW-1185">Reference proteome</keyword>
<evidence type="ECO:0000313" key="2">
    <source>
        <dbReference type="EMBL" id="KAF6374286.1"/>
    </source>
</evidence>
<name>A0A7J7ZK11_PIPKU</name>
<gene>
    <name evidence="2" type="ORF">mPipKuh1_009509</name>
</gene>
<dbReference type="AlphaFoldDB" id="A0A7J7ZK11"/>